<keyword evidence="2" id="KW-0805">Transcription regulation</keyword>
<keyword evidence="3" id="KW-0238">DNA-binding</keyword>
<dbReference type="InterPro" id="IPR010982">
    <property type="entry name" value="Lambda_DNA-bd_dom_sf"/>
</dbReference>
<dbReference type="InterPro" id="IPR001387">
    <property type="entry name" value="Cro/C1-type_HTH"/>
</dbReference>
<gene>
    <name evidence="6" type="ORF">HMPREF9094_0124</name>
</gene>
<evidence type="ECO:0000313" key="7">
    <source>
        <dbReference type="Proteomes" id="UP000005392"/>
    </source>
</evidence>
<sequence length="278" mass="32535">MKLISDFAERLRMALDFRNMKATELSELTGINKSTISQYLSKEYEPKRDRIELFSKILNVNEAWLTGYDVPMETNNQDDSIIEEYELSPDELKEYENIKMTTSTLMFNGRPASKNDKIELEKILKEFFVKALLKKRADEENDRQKKKEILNLINDLHFEFGTKNPIRLCNGLGIDVVSANIEMKGLYTEVFSSKLIIIQNLLDDFAKLFVVGHELFHALEHDCEQVRFFREYTGFKTNIYEEEANFFATQLLKDFISFHQDEIADFEIAEELGKYLGE</sequence>
<comment type="similarity">
    <text evidence="1">Belongs to the short-chain fatty acyl-CoA assimilation regulator (ScfR) family.</text>
</comment>
<dbReference type="HOGENOM" id="CLU_1000241_0_0_0"/>
<protein>
    <submittedName>
        <fullName evidence="6">XRE family transcriptional regulator</fullName>
    </submittedName>
</protein>
<evidence type="ECO:0000256" key="2">
    <source>
        <dbReference type="ARBA" id="ARBA00023015"/>
    </source>
</evidence>
<evidence type="ECO:0000256" key="4">
    <source>
        <dbReference type="ARBA" id="ARBA00023163"/>
    </source>
</evidence>
<dbReference type="PATRIC" id="fig|997347.4.peg.118"/>
<dbReference type="STRING" id="76859.RN98_00675"/>
<keyword evidence="7" id="KW-1185">Reference proteome</keyword>
<dbReference type="PANTHER" id="PTHR40661:SF1">
    <property type="entry name" value="HTH CRO_C1-TYPE DOMAIN-CONTAINING PROTEIN"/>
    <property type="match status" value="1"/>
</dbReference>
<dbReference type="AlphaFoldDB" id="F9EJM0"/>
<evidence type="ECO:0000256" key="3">
    <source>
        <dbReference type="ARBA" id="ARBA00023125"/>
    </source>
</evidence>
<comment type="caution">
    <text evidence="6">The sequence shown here is derived from an EMBL/GenBank/DDBJ whole genome shotgun (WGS) entry which is preliminary data.</text>
</comment>
<dbReference type="Gene3D" id="1.10.10.2910">
    <property type="match status" value="1"/>
</dbReference>
<evidence type="ECO:0000259" key="5">
    <source>
        <dbReference type="PROSITE" id="PS50943"/>
    </source>
</evidence>
<dbReference type="SMART" id="SM00530">
    <property type="entry name" value="HTH_XRE"/>
    <property type="match status" value="1"/>
</dbReference>
<dbReference type="PANTHER" id="PTHR40661">
    <property type="match status" value="1"/>
</dbReference>
<evidence type="ECO:0000313" key="6">
    <source>
        <dbReference type="EMBL" id="EGQ80843.1"/>
    </source>
</evidence>
<dbReference type="Pfam" id="PF01381">
    <property type="entry name" value="HTH_3"/>
    <property type="match status" value="1"/>
</dbReference>
<dbReference type="InterPro" id="IPR010359">
    <property type="entry name" value="IrrE_HExxH"/>
</dbReference>
<reference evidence="6 7" key="1">
    <citation type="submission" date="2011-05" db="EMBL/GenBank/DDBJ databases">
        <authorList>
            <person name="Muzny D."/>
            <person name="Qin X."/>
            <person name="Deng J."/>
            <person name="Jiang H."/>
            <person name="Liu Y."/>
            <person name="Qu J."/>
            <person name="Song X.-Z."/>
            <person name="Zhang L."/>
            <person name="Thornton R."/>
            <person name="Coyle M."/>
            <person name="Francisco L."/>
            <person name="Jackson L."/>
            <person name="Javaid M."/>
            <person name="Korchina V."/>
            <person name="Kovar C."/>
            <person name="Mata R."/>
            <person name="Mathew T."/>
            <person name="Ngo R."/>
            <person name="Nguyen L."/>
            <person name="Nguyen N."/>
            <person name="Okwuonu G."/>
            <person name="Ongeri F."/>
            <person name="Pham C."/>
            <person name="Simmons D."/>
            <person name="Wilczek-Boney K."/>
            <person name="Hale W."/>
            <person name="Jakkamsetti A."/>
            <person name="Pham P."/>
            <person name="Ruth R."/>
            <person name="San Lucas F."/>
            <person name="Warren J."/>
            <person name="Zhang J."/>
            <person name="Zhao Z."/>
            <person name="Zhou C."/>
            <person name="Zhu D."/>
            <person name="Lee S."/>
            <person name="Bess C."/>
            <person name="Blankenburg K."/>
            <person name="Forbes L."/>
            <person name="Fu Q."/>
            <person name="Gubbala S."/>
            <person name="Hirani K."/>
            <person name="Jayaseelan J.C."/>
            <person name="Lara F."/>
            <person name="Munidasa M."/>
            <person name="Palculict T."/>
            <person name="Patil S."/>
            <person name="Pu L.-L."/>
            <person name="Saada N."/>
            <person name="Tang L."/>
            <person name="Weissenberger G."/>
            <person name="Zhu Y."/>
            <person name="Hemphill L."/>
            <person name="Shang Y."/>
            <person name="Youmans B."/>
            <person name="Ayvaz T."/>
            <person name="Ross M."/>
            <person name="Santibanez J."/>
            <person name="Aqrawi P."/>
            <person name="Gross S."/>
            <person name="Joshi V."/>
            <person name="Fowler G."/>
            <person name="Nazareth L."/>
            <person name="Reid J."/>
            <person name="Worley K."/>
            <person name="Petrosino J."/>
            <person name="Highlander S."/>
            <person name="Gibbs R."/>
        </authorList>
    </citation>
    <scope>NUCLEOTIDE SEQUENCE [LARGE SCALE GENOMIC DNA]</scope>
    <source>
        <strain evidence="6 7">ATCC 51191</strain>
    </source>
</reference>
<dbReference type="CDD" id="cd00093">
    <property type="entry name" value="HTH_XRE"/>
    <property type="match status" value="1"/>
</dbReference>
<dbReference type="Pfam" id="PF06114">
    <property type="entry name" value="Peptidase_M78"/>
    <property type="match status" value="1"/>
</dbReference>
<dbReference type="GO" id="GO:0003677">
    <property type="term" value="F:DNA binding"/>
    <property type="evidence" value="ECO:0007669"/>
    <property type="project" value="UniProtKB-KW"/>
</dbReference>
<dbReference type="SUPFAM" id="SSF47413">
    <property type="entry name" value="lambda repressor-like DNA-binding domains"/>
    <property type="match status" value="1"/>
</dbReference>
<dbReference type="PROSITE" id="PS50943">
    <property type="entry name" value="HTH_CROC1"/>
    <property type="match status" value="1"/>
</dbReference>
<proteinExistence type="inferred from homology"/>
<keyword evidence="4" id="KW-0804">Transcription</keyword>
<name>F9EJM0_9FUSO</name>
<dbReference type="Proteomes" id="UP000005392">
    <property type="component" value="Unassembled WGS sequence"/>
</dbReference>
<accession>F9EJM0</accession>
<dbReference type="Gene3D" id="1.10.260.40">
    <property type="entry name" value="lambda repressor-like DNA-binding domains"/>
    <property type="match status" value="1"/>
</dbReference>
<dbReference type="EMBL" id="AFQD01000017">
    <property type="protein sequence ID" value="EGQ80843.1"/>
    <property type="molecule type" value="Genomic_DNA"/>
</dbReference>
<organism evidence="6 7">
    <name type="scientific">Fusobacterium animalis ATCC 51191</name>
    <dbReference type="NCBI Taxonomy" id="997347"/>
    <lineage>
        <taxon>Bacteria</taxon>
        <taxon>Fusobacteriati</taxon>
        <taxon>Fusobacteriota</taxon>
        <taxon>Fusobacteriia</taxon>
        <taxon>Fusobacteriales</taxon>
        <taxon>Fusobacteriaceae</taxon>
        <taxon>Fusobacterium</taxon>
    </lineage>
</organism>
<evidence type="ECO:0000256" key="1">
    <source>
        <dbReference type="ARBA" id="ARBA00007227"/>
    </source>
</evidence>
<feature type="domain" description="HTH cro/C1-type" evidence="5">
    <location>
        <begin position="11"/>
        <end position="65"/>
    </location>
</feature>